<dbReference type="InterPro" id="IPR050407">
    <property type="entry name" value="Geranylgeranyl_reductase"/>
</dbReference>
<organism evidence="3 4">
    <name type="scientific">Candidatus Neomicrothrix subdominans</name>
    <dbReference type="NCBI Taxonomy" id="2954438"/>
    <lineage>
        <taxon>Bacteria</taxon>
        <taxon>Bacillati</taxon>
        <taxon>Actinomycetota</taxon>
        <taxon>Acidimicrobiia</taxon>
        <taxon>Acidimicrobiales</taxon>
        <taxon>Microthrixaceae</taxon>
        <taxon>Candidatus Neomicrothrix</taxon>
    </lineage>
</organism>
<dbReference type="PRINTS" id="PR00420">
    <property type="entry name" value="RNGMNOXGNASE"/>
</dbReference>
<dbReference type="InterPro" id="IPR011777">
    <property type="entry name" value="Geranylgeranyl_Rdtase_fam"/>
</dbReference>
<dbReference type="InterPro" id="IPR002938">
    <property type="entry name" value="FAD-bd"/>
</dbReference>
<dbReference type="Pfam" id="PF01494">
    <property type="entry name" value="FAD_binding_3"/>
    <property type="match status" value="1"/>
</dbReference>
<dbReference type="NCBIfam" id="TIGR02032">
    <property type="entry name" value="GG-red-SF"/>
    <property type="match status" value="1"/>
</dbReference>
<dbReference type="PANTHER" id="PTHR42685">
    <property type="entry name" value="GERANYLGERANYL DIPHOSPHATE REDUCTASE"/>
    <property type="match status" value="1"/>
</dbReference>
<dbReference type="GO" id="GO:0071949">
    <property type="term" value="F:FAD binding"/>
    <property type="evidence" value="ECO:0007669"/>
    <property type="project" value="InterPro"/>
</dbReference>
<dbReference type="AlphaFoldDB" id="A0A936NAP7"/>
<feature type="region of interest" description="Disordered" evidence="1">
    <location>
        <begin position="1"/>
        <end position="38"/>
    </location>
</feature>
<dbReference type="Gene3D" id="3.50.50.60">
    <property type="entry name" value="FAD/NAD(P)-binding domain"/>
    <property type="match status" value="1"/>
</dbReference>
<dbReference type="SUPFAM" id="SSF51905">
    <property type="entry name" value="FAD/NAD(P)-binding domain"/>
    <property type="match status" value="1"/>
</dbReference>
<evidence type="ECO:0000313" key="3">
    <source>
        <dbReference type="EMBL" id="MBK9295399.1"/>
    </source>
</evidence>
<gene>
    <name evidence="3" type="ORF">IPN02_00680</name>
</gene>
<sequence length="450" mass="48013">MTATLTPADVAPNAPVPVSPIAGATAQPNGVPPEGGRRHQVLVIGGGPAGAATGYWLAKAGIDVAIVEKGVFPRDKTCGDGLTPRAVTQLQDMGLSDELERFHKYSGLRTIAHGRTMELAWPDHPIHPNYGYVVKRCDLDTFVADNAVAAGAVMHQGTEAVGPVFEGGQLMGATVKHKASGETYELRSDFVVVADGAKGRFGRALGTARNRAMPQGMAIRGYYESPLHADPWIESALDVRDRQGNAVPGYGWVFPLGDGTINVGIGLLSTFSGFKSVNTSHLMTEWAHTLPDYWGIDPTAPIEAPTGGRLPMGGSVNPKVGPNWLVAGDAGGSINPFNGEGIDYAYETGRIGARLLRESIEGGSAIPLQRYPQLLDDEYGLYFKVGRLFAQIIGRPALMHQLTRVGMRSRTLMEWVLAIMANLLRPDELGAAELAYKSAATIARVIPERV</sequence>
<evidence type="ECO:0000256" key="1">
    <source>
        <dbReference type="SAM" id="MobiDB-lite"/>
    </source>
</evidence>
<protein>
    <submittedName>
        <fullName evidence="3">Geranylgeranyl reductase family protein</fullName>
    </submittedName>
</protein>
<feature type="domain" description="FAD-binding" evidence="2">
    <location>
        <begin position="39"/>
        <end position="212"/>
    </location>
</feature>
<proteinExistence type="predicted"/>
<dbReference type="GO" id="GO:0016628">
    <property type="term" value="F:oxidoreductase activity, acting on the CH-CH group of donors, NAD or NADP as acceptor"/>
    <property type="evidence" value="ECO:0007669"/>
    <property type="project" value="InterPro"/>
</dbReference>
<dbReference type="PANTHER" id="PTHR42685:SF22">
    <property type="entry name" value="CONDITIONED MEDIUM FACTOR RECEPTOR 1"/>
    <property type="match status" value="1"/>
</dbReference>
<name>A0A936NAP7_9ACTN</name>
<accession>A0A936NAP7</accession>
<evidence type="ECO:0000259" key="2">
    <source>
        <dbReference type="Pfam" id="PF01494"/>
    </source>
</evidence>
<reference evidence="3 4" key="1">
    <citation type="submission" date="2020-10" db="EMBL/GenBank/DDBJ databases">
        <title>Connecting structure to function with the recovery of over 1000 high-quality activated sludge metagenome-assembled genomes encoding full-length rRNA genes using long-read sequencing.</title>
        <authorList>
            <person name="Singleton C.M."/>
            <person name="Petriglieri F."/>
            <person name="Kristensen J.M."/>
            <person name="Kirkegaard R.H."/>
            <person name="Michaelsen T.Y."/>
            <person name="Andersen M.H."/>
            <person name="Karst S.M."/>
            <person name="Dueholm M.S."/>
            <person name="Nielsen P.H."/>
            <person name="Albertsen M."/>
        </authorList>
    </citation>
    <scope>NUCLEOTIDE SEQUENCE [LARGE SCALE GENOMIC DNA]</scope>
    <source>
        <strain evidence="3">Lyne_18-Q3-R50-59_MAXAC.006</strain>
    </source>
</reference>
<dbReference type="EMBL" id="JADJZA010000001">
    <property type="protein sequence ID" value="MBK9295399.1"/>
    <property type="molecule type" value="Genomic_DNA"/>
</dbReference>
<dbReference type="Proteomes" id="UP000727993">
    <property type="component" value="Unassembled WGS sequence"/>
</dbReference>
<evidence type="ECO:0000313" key="4">
    <source>
        <dbReference type="Proteomes" id="UP000727993"/>
    </source>
</evidence>
<comment type="caution">
    <text evidence="3">The sequence shown here is derived from an EMBL/GenBank/DDBJ whole genome shotgun (WGS) entry which is preliminary data.</text>
</comment>
<dbReference type="InterPro" id="IPR036188">
    <property type="entry name" value="FAD/NAD-bd_sf"/>
</dbReference>